<sequence length="75" mass="7845">MVVWVAVVERRPGLLFVGRFLDAAGVISTDESDAPDPARTDGGTDASAGDGDSGGDAFEWQTDPRPPAEDPSQKD</sequence>
<feature type="compositionally biased region" description="Low complexity" evidence="1">
    <location>
        <begin position="40"/>
        <end position="50"/>
    </location>
</feature>
<dbReference type="Proteomes" id="UP000011572">
    <property type="component" value="Unassembled WGS sequence"/>
</dbReference>
<name>M0D9R6_9EURY</name>
<gene>
    <name evidence="2" type="ORF">C473_11169</name>
</gene>
<dbReference type="AlphaFoldDB" id="M0D9R6"/>
<organism evidence="2 3">
    <name type="scientific">Halorubrum distributum JCM 10247</name>
    <dbReference type="NCBI Taxonomy" id="1227486"/>
    <lineage>
        <taxon>Archaea</taxon>
        <taxon>Methanobacteriati</taxon>
        <taxon>Methanobacteriota</taxon>
        <taxon>Stenosarchaea group</taxon>
        <taxon>Halobacteria</taxon>
        <taxon>Halobacteriales</taxon>
        <taxon>Haloferacaceae</taxon>
        <taxon>Halorubrum</taxon>
        <taxon>Halorubrum distributum group</taxon>
    </lineage>
</organism>
<feature type="compositionally biased region" description="Basic and acidic residues" evidence="1">
    <location>
        <begin position="66"/>
        <end position="75"/>
    </location>
</feature>
<accession>M0D9R6</accession>
<reference evidence="2 3" key="1">
    <citation type="journal article" date="2014" name="PLoS Genet.">
        <title>Phylogenetically driven sequencing of extremely halophilic archaea reveals strategies for static and dynamic osmo-response.</title>
        <authorList>
            <person name="Becker E.A."/>
            <person name="Seitzer P.M."/>
            <person name="Tritt A."/>
            <person name="Larsen D."/>
            <person name="Krusor M."/>
            <person name="Yao A.I."/>
            <person name="Wu D."/>
            <person name="Madern D."/>
            <person name="Eisen J.A."/>
            <person name="Darling A.E."/>
            <person name="Facciotti M.T."/>
        </authorList>
    </citation>
    <scope>NUCLEOTIDE SEQUENCE [LARGE SCALE GENOMIC DNA]</scope>
    <source>
        <strain evidence="2 3">JCM 10247</strain>
    </source>
</reference>
<evidence type="ECO:0000313" key="3">
    <source>
        <dbReference type="Proteomes" id="UP000011572"/>
    </source>
</evidence>
<dbReference type="PATRIC" id="fig|1227486.3.peg.2155"/>
<proteinExistence type="predicted"/>
<evidence type="ECO:0000313" key="2">
    <source>
        <dbReference type="EMBL" id="ELZ31538.1"/>
    </source>
</evidence>
<dbReference type="EMBL" id="AOIW01000058">
    <property type="protein sequence ID" value="ELZ31538.1"/>
    <property type="molecule type" value="Genomic_DNA"/>
</dbReference>
<feature type="region of interest" description="Disordered" evidence="1">
    <location>
        <begin position="26"/>
        <end position="75"/>
    </location>
</feature>
<protein>
    <submittedName>
        <fullName evidence="2">Uncharacterized protein</fullName>
    </submittedName>
</protein>
<comment type="caution">
    <text evidence="2">The sequence shown here is derived from an EMBL/GenBank/DDBJ whole genome shotgun (WGS) entry which is preliminary data.</text>
</comment>
<evidence type="ECO:0000256" key="1">
    <source>
        <dbReference type="SAM" id="MobiDB-lite"/>
    </source>
</evidence>